<accession>A0A6G0WMX1</accession>
<dbReference type="EMBL" id="VJMJ01000175">
    <property type="protein sequence ID" value="KAF0728690.1"/>
    <property type="molecule type" value="Genomic_DNA"/>
</dbReference>
<protein>
    <submittedName>
        <fullName evidence="4">Uncharacterized protein</fullName>
    </submittedName>
</protein>
<keyword evidence="5" id="KW-1185">Reference proteome</keyword>
<dbReference type="SUPFAM" id="SSF50978">
    <property type="entry name" value="WD40 repeat-like"/>
    <property type="match status" value="1"/>
</dbReference>
<gene>
    <name evidence="4" type="ORF">Ae201684_013648</name>
</gene>
<sequence>MDVVVADVVLLAKVVGYLSRQDAITMVYLNSTWTKALMRPSLWEELAHTPKGPFLATCFRRAASYIYTEMDVPSPNVNRRGSPPTIRGCLLNDRSTIKDYIDELKAMFYEQRRFQDKPRIVLQLPDAFFDDAKTKGDYPSKQTMFSHAFQTVKLIEGATFHGGNIVSAATHVLSGGLGHDGAFFYLWSLHDGALCGTIALASAVSFDICSTALAIGTMDGTVKVWDIASWIAKSPASRNSRNQHPVVILPPSMTLTLRSHLNLAPFLRTRSSQSVRITKVTIALTDGSFHQVAATTEKGDVHVWDASKGDSILSLSTERIHSSALPRANRDPRPQVTSLMLFRNTLVCGTSAGLVRIFDLRSGKLTHRISGHPDAILKTDTKGRVLWTAGQDGSVRWWGGKNPKVCPKSALCRGAISALEMDETAVVAAYDGGGMQAWDVRTQQPLCTFASQSVGGIDSVQFDKRKLVTIAKDGAAYLWRWYSMYPIWAIPSDPVAKYTSVCFDEKHLVLGTTNGTAQVFAMEGTPAKARTTVYDY</sequence>
<dbReference type="InterPro" id="IPR050505">
    <property type="entry name" value="WDR55/POC1"/>
</dbReference>
<evidence type="ECO:0000313" key="4">
    <source>
        <dbReference type="EMBL" id="KAF0728690.1"/>
    </source>
</evidence>
<dbReference type="AlphaFoldDB" id="A0A6G0WMX1"/>
<evidence type="ECO:0000313" key="5">
    <source>
        <dbReference type="Proteomes" id="UP000481153"/>
    </source>
</evidence>
<dbReference type="VEuPathDB" id="FungiDB:AeMF1_003187"/>
<dbReference type="InterPro" id="IPR036322">
    <property type="entry name" value="WD40_repeat_dom_sf"/>
</dbReference>
<dbReference type="PANTHER" id="PTHR44019:SF8">
    <property type="entry name" value="POC1 CENTRIOLAR PROTEIN HOMOLOG"/>
    <property type="match status" value="1"/>
</dbReference>
<evidence type="ECO:0000256" key="3">
    <source>
        <dbReference type="PROSITE-ProRule" id="PRU00221"/>
    </source>
</evidence>
<feature type="repeat" description="WD" evidence="3">
    <location>
        <begin position="194"/>
        <end position="229"/>
    </location>
</feature>
<dbReference type="PROSITE" id="PS00678">
    <property type="entry name" value="WD_REPEATS_1"/>
    <property type="match status" value="1"/>
</dbReference>
<evidence type="ECO:0000256" key="2">
    <source>
        <dbReference type="ARBA" id="ARBA00022737"/>
    </source>
</evidence>
<evidence type="ECO:0000256" key="1">
    <source>
        <dbReference type="ARBA" id="ARBA00022574"/>
    </source>
</evidence>
<name>A0A6G0WMX1_9STRA</name>
<keyword evidence="1 3" id="KW-0853">WD repeat</keyword>
<dbReference type="Proteomes" id="UP000481153">
    <property type="component" value="Unassembled WGS sequence"/>
</dbReference>
<dbReference type="InterPro" id="IPR019775">
    <property type="entry name" value="WD40_repeat_CS"/>
</dbReference>
<dbReference type="InterPro" id="IPR015943">
    <property type="entry name" value="WD40/YVTN_repeat-like_dom_sf"/>
</dbReference>
<dbReference type="SMART" id="SM00320">
    <property type="entry name" value="WD40"/>
    <property type="match status" value="4"/>
</dbReference>
<organism evidence="4 5">
    <name type="scientific">Aphanomyces euteiches</name>
    <dbReference type="NCBI Taxonomy" id="100861"/>
    <lineage>
        <taxon>Eukaryota</taxon>
        <taxon>Sar</taxon>
        <taxon>Stramenopiles</taxon>
        <taxon>Oomycota</taxon>
        <taxon>Saprolegniomycetes</taxon>
        <taxon>Saprolegniales</taxon>
        <taxon>Verrucalvaceae</taxon>
        <taxon>Aphanomyces</taxon>
    </lineage>
</organism>
<proteinExistence type="predicted"/>
<dbReference type="Gene3D" id="2.130.10.10">
    <property type="entry name" value="YVTN repeat-like/Quinoprotein amine dehydrogenase"/>
    <property type="match status" value="2"/>
</dbReference>
<dbReference type="PANTHER" id="PTHR44019">
    <property type="entry name" value="WD REPEAT-CONTAINING PROTEIN 55"/>
    <property type="match status" value="1"/>
</dbReference>
<reference evidence="4 5" key="1">
    <citation type="submission" date="2019-07" db="EMBL/GenBank/DDBJ databases">
        <title>Genomics analysis of Aphanomyces spp. identifies a new class of oomycete effector associated with host adaptation.</title>
        <authorList>
            <person name="Gaulin E."/>
        </authorList>
    </citation>
    <scope>NUCLEOTIDE SEQUENCE [LARGE SCALE GENOMIC DNA]</scope>
    <source>
        <strain evidence="4 5">ATCC 201684</strain>
    </source>
</reference>
<comment type="caution">
    <text evidence="4">The sequence shown here is derived from an EMBL/GenBank/DDBJ whole genome shotgun (WGS) entry which is preliminary data.</text>
</comment>
<dbReference type="InterPro" id="IPR001680">
    <property type="entry name" value="WD40_rpt"/>
</dbReference>
<dbReference type="PROSITE" id="PS50082">
    <property type="entry name" value="WD_REPEATS_2"/>
    <property type="match status" value="1"/>
</dbReference>
<keyword evidence="2" id="KW-0677">Repeat</keyword>